<evidence type="ECO:0000313" key="3">
    <source>
        <dbReference type="EMBL" id="PJG82904.1"/>
    </source>
</evidence>
<dbReference type="Proteomes" id="UP000230282">
    <property type="component" value="Unassembled WGS sequence"/>
</dbReference>
<keyword evidence="4" id="KW-1185">Reference proteome</keyword>
<protein>
    <submittedName>
        <fullName evidence="3">Uncharacterized protein</fullName>
    </submittedName>
</protein>
<reference evidence="3 4" key="1">
    <citation type="submission" date="2017-11" db="EMBL/GenBank/DDBJ databases">
        <title>Reclassification of Bisgaard taxon 5 as Caviibacterium pharyngocola gen. nov., sp. nov.</title>
        <authorList>
            <person name="Christensen H."/>
        </authorList>
    </citation>
    <scope>NUCLEOTIDE SEQUENCE [LARGE SCALE GENOMIC DNA]</scope>
    <source>
        <strain evidence="3 4">7_3</strain>
    </source>
</reference>
<evidence type="ECO:0000256" key="2">
    <source>
        <dbReference type="SAM" id="Phobius"/>
    </source>
</evidence>
<sequence length="309" mass="35476">MISLLICFVVCEGILNAYFFAQGSDQGLLGGFIQAAIFATVNIGFAAVQGRYTIPWVNHRNFFFKCVGGIAIFFALALIFTIALTVSHYRDATVLGVEEPAKAVINSLLNHTFQFNDITSWVLCGLTIAFGIFALFDGLKLNDSYPLYAPKYIQFEESRTQYEQEIENLRAVLTQKKDEALSNLDQYCQELKLNLVRQDSIINDKAQTQSVYENYMQQAEHTAKALLQTFRSENQLHRTDDIPAYFLDDVKLNKVELQAEYNIDHDRENIDECERNVQRLINCVEDYKNEIARTFTEQYDHFTPLTIEH</sequence>
<organism evidence="3 4">
    <name type="scientific">Caviibacterium pharyngocola</name>
    <dbReference type="NCBI Taxonomy" id="28159"/>
    <lineage>
        <taxon>Bacteria</taxon>
        <taxon>Pseudomonadati</taxon>
        <taxon>Pseudomonadota</taxon>
        <taxon>Gammaproteobacteria</taxon>
        <taxon>Pasteurellales</taxon>
        <taxon>Pasteurellaceae</taxon>
        <taxon>Caviibacterium</taxon>
    </lineage>
</organism>
<feature type="coiled-coil region" evidence="1">
    <location>
        <begin position="152"/>
        <end position="179"/>
    </location>
</feature>
<dbReference type="AlphaFoldDB" id="A0A2M8RVK6"/>
<proteinExistence type="predicted"/>
<keyword evidence="2" id="KW-0472">Membrane</keyword>
<evidence type="ECO:0000313" key="4">
    <source>
        <dbReference type="Proteomes" id="UP000230282"/>
    </source>
</evidence>
<keyword evidence="2" id="KW-0812">Transmembrane</keyword>
<comment type="caution">
    <text evidence="3">The sequence shown here is derived from an EMBL/GenBank/DDBJ whole genome shotgun (WGS) entry which is preliminary data.</text>
</comment>
<dbReference type="OrthoDB" id="5571720at2"/>
<keyword evidence="2" id="KW-1133">Transmembrane helix</keyword>
<gene>
    <name evidence="3" type="ORF">CVP04_05915</name>
</gene>
<dbReference type="EMBL" id="PHGZ01000013">
    <property type="protein sequence ID" value="PJG82904.1"/>
    <property type="molecule type" value="Genomic_DNA"/>
</dbReference>
<evidence type="ECO:0000256" key="1">
    <source>
        <dbReference type="SAM" id="Coils"/>
    </source>
</evidence>
<name>A0A2M8RVK6_9PAST</name>
<feature type="transmembrane region" description="Helical" evidence="2">
    <location>
        <begin position="118"/>
        <end position="136"/>
    </location>
</feature>
<dbReference type="RefSeq" id="WP_100296595.1">
    <property type="nucleotide sequence ID" value="NZ_PHGZ01000013.1"/>
</dbReference>
<feature type="transmembrane region" description="Helical" evidence="2">
    <location>
        <begin position="62"/>
        <end position="86"/>
    </location>
</feature>
<feature type="transmembrane region" description="Helical" evidence="2">
    <location>
        <begin position="27"/>
        <end position="50"/>
    </location>
</feature>
<accession>A0A2M8RVK6</accession>
<keyword evidence="1" id="KW-0175">Coiled coil</keyword>